<keyword evidence="2" id="KW-0802">TPR repeat</keyword>
<protein>
    <recommendedName>
        <fullName evidence="5">Cns1/TTC4 wheel domain-containing protein</fullName>
    </recommendedName>
</protein>
<evidence type="ECO:0000256" key="4">
    <source>
        <dbReference type="SAM" id="Coils"/>
    </source>
</evidence>
<keyword evidence="4" id="KW-0175">Coiled coil</keyword>
<dbReference type="Pfam" id="PF18972">
    <property type="entry name" value="Wheel"/>
    <property type="match status" value="1"/>
</dbReference>
<dbReference type="InterPro" id="IPR011990">
    <property type="entry name" value="TPR-like_helical_dom_sf"/>
</dbReference>
<dbReference type="AlphaFoldDB" id="A0A7S0DRC5"/>
<organism evidence="6">
    <name type="scientific">Amorphochlora amoebiformis</name>
    <dbReference type="NCBI Taxonomy" id="1561963"/>
    <lineage>
        <taxon>Eukaryota</taxon>
        <taxon>Sar</taxon>
        <taxon>Rhizaria</taxon>
        <taxon>Cercozoa</taxon>
        <taxon>Chlorarachniophyceae</taxon>
        <taxon>Amorphochlora</taxon>
    </lineage>
</organism>
<dbReference type="SMART" id="SM00028">
    <property type="entry name" value="TPR"/>
    <property type="match status" value="2"/>
</dbReference>
<dbReference type="SUPFAM" id="SSF48452">
    <property type="entry name" value="TPR-like"/>
    <property type="match status" value="1"/>
</dbReference>
<dbReference type="PANTHER" id="PTHR46035:SF1">
    <property type="entry name" value="TETRATRICOPEPTIDE REPEAT PROTEIN 4"/>
    <property type="match status" value="1"/>
</dbReference>
<reference evidence="6" key="1">
    <citation type="submission" date="2021-01" db="EMBL/GenBank/DDBJ databases">
        <authorList>
            <person name="Corre E."/>
            <person name="Pelletier E."/>
            <person name="Niang G."/>
            <person name="Scheremetjew M."/>
            <person name="Finn R."/>
            <person name="Kale V."/>
            <person name="Holt S."/>
            <person name="Cochrane G."/>
            <person name="Meng A."/>
            <person name="Brown T."/>
            <person name="Cohen L."/>
        </authorList>
    </citation>
    <scope>NUCLEOTIDE SEQUENCE</scope>
    <source>
        <strain evidence="6">CCMP2058</strain>
    </source>
</reference>
<keyword evidence="1" id="KW-0677">Repeat</keyword>
<dbReference type="Gene3D" id="1.25.40.10">
    <property type="entry name" value="Tetratricopeptide repeat domain"/>
    <property type="match status" value="1"/>
</dbReference>
<accession>A0A7S0DRC5</accession>
<gene>
    <name evidence="6" type="ORF">LAMO00422_LOCUS21135</name>
</gene>
<dbReference type="PANTHER" id="PTHR46035">
    <property type="entry name" value="TETRATRICOPEPTIDE REPEAT PROTEIN 4"/>
    <property type="match status" value="1"/>
</dbReference>
<dbReference type="GO" id="GO:0005829">
    <property type="term" value="C:cytosol"/>
    <property type="evidence" value="ECO:0007669"/>
    <property type="project" value="TreeGrafter"/>
</dbReference>
<evidence type="ECO:0000313" key="6">
    <source>
        <dbReference type="EMBL" id="CAD8462175.1"/>
    </source>
</evidence>
<dbReference type="GO" id="GO:0051879">
    <property type="term" value="F:Hsp90 protein binding"/>
    <property type="evidence" value="ECO:0007669"/>
    <property type="project" value="InterPro"/>
</dbReference>
<dbReference type="GO" id="GO:0005634">
    <property type="term" value="C:nucleus"/>
    <property type="evidence" value="ECO:0007669"/>
    <property type="project" value="TreeGrafter"/>
</dbReference>
<dbReference type="InterPro" id="IPR044059">
    <property type="entry name" value="Csn1/TTC4_wheel"/>
</dbReference>
<evidence type="ECO:0000256" key="1">
    <source>
        <dbReference type="ARBA" id="ARBA00022737"/>
    </source>
</evidence>
<evidence type="ECO:0000256" key="3">
    <source>
        <dbReference type="ARBA" id="ARBA00023602"/>
    </source>
</evidence>
<dbReference type="GO" id="GO:0030544">
    <property type="term" value="F:Hsp70 protein binding"/>
    <property type="evidence" value="ECO:0007669"/>
    <property type="project" value="TreeGrafter"/>
</dbReference>
<name>A0A7S0DRC5_9EUKA</name>
<feature type="domain" description="Cns1/TTC4 wheel" evidence="5">
    <location>
        <begin position="249"/>
        <end position="355"/>
    </location>
</feature>
<dbReference type="EMBL" id="HBEM01031030">
    <property type="protein sequence ID" value="CAD8462175.1"/>
    <property type="molecule type" value="Transcribed_RNA"/>
</dbReference>
<proteinExistence type="inferred from homology"/>
<sequence>MADNAVVESKTAISASKDNVKGVGRLKWPDNPEEIDEYLNQIPLFAKERPSGENMSEAWKMVEAMEAETDPKVKATNLKDNGNECFKAGPKRYKDALEFYQQALDAQCGDRMLEATILVNRALIHIKQENYGKAIHECREALKKNIKNLKAYCRAGIASLALGKKKEAMRWYEHGQKYTGDDFLKRNYVRNLMKKCQIEIEKELEKKEKAKINRNIKAKAEEMVKEAVKLRKLNCGPQTFTGEHKPKLDEKGCLHWPVLFLYPEFLQSDFVQSMHELRSFKEQLGQMFPPAVAPAPWDRKGNYSMGSLEIFVEVKGEAPHTVRRINIDEPLAEGLSAKDFEIQGVPSFMVVSRKSPYLKNFLSNHKLIK</sequence>
<comment type="similarity">
    <text evidence="3">Belongs to the TTC4 family.</text>
</comment>
<feature type="coiled-coil region" evidence="4">
    <location>
        <begin position="193"/>
        <end position="233"/>
    </location>
</feature>
<evidence type="ECO:0000256" key="2">
    <source>
        <dbReference type="ARBA" id="ARBA00022803"/>
    </source>
</evidence>
<evidence type="ECO:0000259" key="5">
    <source>
        <dbReference type="Pfam" id="PF18972"/>
    </source>
</evidence>
<dbReference type="GO" id="GO:0006457">
    <property type="term" value="P:protein folding"/>
    <property type="evidence" value="ECO:0007669"/>
    <property type="project" value="TreeGrafter"/>
</dbReference>
<dbReference type="CDD" id="cd21377">
    <property type="entry name" value="CTWD_Cns1-like"/>
    <property type="match status" value="1"/>
</dbReference>
<dbReference type="InterPro" id="IPR019734">
    <property type="entry name" value="TPR_rpt"/>
</dbReference>